<dbReference type="EMBL" id="CP002116">
    <property type="protein sequence ID" value="ADK80264.1"/>
    <property type="molecule type" value="Genomic_DNA"/>
</dbReference>
<dbReference type="GO" id="GO:0005886">
    <property type="term" value="C:plasma membrane"/>
    <property type="evidence" value="ECO:0007669"/>
    <property type="project" value="UniProtKB-SubCell"/>
</dbReference>
<keyword evidence="5 8" id="KW-1133">Transmembrane helix</keyword>
<gene>
    <name evidence="9" type="ordered locus">Spirs_1134</name>
</gene>
<sequence>MKTFGAVRSRQSGLNMTSLIDVVFILLIFFMIGSRFEKPAISLTLPNATTGERVERQIITVSIDSEGNLYVEGKPIEPAALELFIAPLATADPELTASLECDGAVPFAKVTKILDSLKRAGILNVAVRHEFPR</sequence>
<evidence type="ECO:0000256" key="5">
    <source>
        <dbReference type="ARBA" id="ARBA00022989"/>
    </source>
</evidence>
<accession>E1R115</accession>
<dbReference type="HOGENOM" id="CLU_085305_3_5_12"/>
<dbReference type="AlphaFoldDB" id="E1R115"/>
<evidence type="ECO:0000313" key="10">
    <source>
        <dbReference type="Proteomes" id="UP000002318"/>
    </source>
</evidence>
<keyword evidence="4 7" id="KW-0812">Transmembrane</keyword>
<keyword evidence="10" id="KW-1185">Reference proteome</keyword>
<reference evidence="9 10" key="1">
    <citation type="journal article" date="2010" name="Stand. Genomic Sci.">
        <title>Complete genome sequence of Spirochaeta smaragdinae type strain (SEBR 4228).</title>
        <authorList>
            <person name="Mavromatis K."/>
            <person name="Yasawong M."/>
            <person name="Chertkov O."/>
            <person name="Lapidus A."/>
            <person name="Lucas S."/>
            <person name="Nolan M."/>
            <person name="Del Rio T.G."/>
            <person name="Tice H."/>
            <person name="Cheng J.F."/>
            <person name="Pitluck S."/>
            <person name="Liolios K."/>
            <person name="Ivanova N."/>
            <person name="Tapia R."/>
            <person name="Han C."/>
            <person name="Bruce D."/>
            <person name="Goodwin L."/>
            <person name="Pati A."/>
            <person name="Chen A."/>
            <person name="Palaniappan K."/>
            <person name="Land M."/>
            <person name="Hauser L."/>
            <person name="Chang Y.J."/>
            <person name="Jeffries C.D."/>
            <person name="Detter J.C."/>
            <person name="Rohde M."/>
            <person name="Brambilla E."/>
            <person name="Spring S."/>
            <person name="Goker M."/>
            <person name="Sikorski J."/>
            <person name="Woyke T."/>
            <person name="Bristow J."/>
            <person name="Eisen J.A."/>
            <person name="Markowitz V."/>
            <person name="Hugenholtz P."/>
            <person name="Klenk H.P."/>
            <person name="Kyrpides N.C."/>
        </authorList>
    </citation>
    <scope>NUCLEOTIDE SEQUENCE [LARGE SCALE GENOMIC DNA]</scope>
    <source>
        <strain evidence="10">DSM 11293 / JCM 15392 / SEBR 4228</strain>
    </source>
</reference>
<evidence type="ECO:0000256" key="1">
    <source>
        <dbReference type="ARBA" id="ARBA00004162"/>
    </source>
</evidence>
<evidence type="ECO:0000256" key="2">
    <source>
        <dbReference type="ARBA" id="ARBA00005811"/>
    </source>
</evidence>
<feature type="transmembrane region" description="Helical" evidence="8">
    <location>
        <begin position="12"/>
        <end position="32"/>
    </location>
</feature>
<protein>
    <submittedName>
        <fullName evidence="9">Biopolymer transport protein ExbD/TolR</fullName>
    </submittedName>
</protein>
<dbReference type="GO" id="GO:0015031">
    <property type="term" value="P:protein transport"/>
    <property type="evidence" value="ECO:0007669"/>
    <property type="project" value="UniProtKB-KW"/>
</dbReference>
<proteinExistence type="inferred from homology"/>
<evidence type="ECO:0000313" key="9">
    <source>
        <dbReference type="EMBL" id="ADK80264.1"/>
    </source>
</evidence>
<dbReference type="InterPro" id="IPR003400">
    <property type="entry name" value="ExbD"/>
</dbReference>
<dbReference type="eggNOG" id="COG0848">
    <property type="taxonomic scope" value="Bacteria"/>
</dbReference>
<dbReference type="STRING" id="573413.Spirs_1134"/>
<keyword evidence="3" id="KW-1003">Cell membrane</keyword>
<name>E1R115_SEDSS</name>
<keyword evidence="7" id="KW-0813">Transport</keyword>
<dbReference type="OrthoDB" id="9793581at2"/>
<comment type="subcellular location">
    <subcellularLocation>
        <location evidence="1">Cell membrane</location>
        <topology evidence="1">Single-pass membrane protein</topology>
    </subcellularLocation>
    <subcellularLocation>
        <location evidence="7">Cell membrane</location>
        <topology evidence="7">Single-pass type II membrane protein</topology>
    </subcellularLocation>
</comment>
<evidence type="ECO:0000256" key="7">
    <source>
        <dbReference type="RuleBase" id="RU003879"/>
    </source>
</evidence>
<keyword evidence="7" id="KW-0653">Protein transport</keyword>
<keyword evidence="6 8" id="KW-0472">Membrane</keyword>
<comment type="similarity">
    <text evidence="2 7">Belongs to the ExbD/TolR family.</text>
</comment>
<dbReference type="Gene3D" id="3.30.420.270">
    <property type="match status" value="1"/>
</dbReference>
<dbReference type="PANTHER" id="PTHR30558">
    <property type="entry name" value="EXBD MEMBRANE COMPONENT OF PMF-DRIVEN MACROMOLECULE IMPORT SYSTEM"/>
    <property type="match status" value="1"/>
</dbReference>
<organism evidence="9 10">
    <name type="scientific">Sediminispirochaeta smaragdinae (strain DSM 11293 / JCM 15392 / SEBR 4228)</name>
    <name type="common">Spirochaeta smaragdinae</name>
    <dbReference type="NCBI Taxonomy" id="573413"/>
    <lineage>
        <taxon>Bacteria</taxon>
        <taxon>Pseudomonadati</taxon>
        <taxon>Spirochaetota</taxon>
        <taxon>Spirochaetia</taxon>
        <taxon>Spirochaetales</taxon>
        <taxon>Spirochaetaceae</taxon>
        <taxon>Sediminispirochaeta</taxon>
    </lineage>
</organism>
<dbReference type="PANTHER" id="PTHR30558:SF3">
    <property type="entry name" value="BIOPOLYMER TRANSPORT PROTEIN EXBD-RELATED"/>
    <property type="match status" value="1"/>
</dbReference>
<evidence type="ECO:0000256" key="8">
    <source>
        <dbReference type="SAM" id="Phobius"/>
    </source>
</evidence>
<evidence type="ECO:0000256" key="3">
    <source>
        <dbReference type="ARBA" id="ARBA00022475"/>
    </source>
</evidence>
<dbReference type="KEGG" id="ssm:Spirs_1134"/>
<evidence type="ECO:0000256" key="4">
    <source>
        <dbReference type="ARBA" id="ARBA00022692"/>
    </source>
</evidence>
<evidence type="ECO:0000256" key="6">
    <source>
        <dbReference type="ARBA" id="ARBA00023136"/>
    </source>
</evidence>
<dbReference type="RefSeq" id="WP_013253728.1">
    <property type="nucleotide sequence ID" value="NC_014364.1"/>
</dbReference>
<dbReference type="GO" id="GO:0022857">
    <property type="term" value="F:transmembrane transporter activity"/>
    <property type="evidence" value="ECO:0007669"/>
    <property type="project" value="InterPro"/>
</dbReference>
<dbReference type="Pfam" id="PF02472">
    <property type="entry name" value="ExbD"/>
    <property type="match status" value="1"/>
</dbReference>
<dbReference type="Proteomes" id="UP000002318">
    <property type="component" value="Chromosome"/>
</dbReference>